<reference evidence="1 2" key="1">
    <citation type="submission" date="2018-10" db="EMBL/GenBank/DDBJ databases">
        <title>Co-occurring genomic capacity for anaerobic methane metabolism and dissimilatory sulfite reduction discovered in the Korarchaeota.</title>
        <authorList>
            <person name="Mckay L.J."/>
            <person name="Dlakic M."/>
            <person name="Fields M.W."/>
            <person name="Delmont T.O."/>
            <person name="Eren A.M."/>
            <person name="Jay Z.J."/>
            <person name="Klingelsmith K.B."/>
            <person name="Rusch D.B."/>
            <person name="Inskeep W.P."/>
        </authorList>
    </citation>
    <scope>NUCLEOTIDE SEQUENCE [LARGE SCALE GENOMIC DNA]</scope>
    <source>
        <strain evidence="1 2">WS</strain>
    </source>
</reference>
<organism evidence="1 2">
    <name type="scientific">Candidatus Korarchaeum cryptofilum</name>
    <dbReference type="NCBI Taxonomy" id="498846"/>
    <lineage>
        <taxon>Archaea</taxon>
        <taxon>Thermoproteota</taxon>
        <taxon>Candidatus Korarchaeia</taxon>
        <taxon>Candidatus Korarchaeales</taxon>
        <taxon>Candidatus Korarchaeaceae</taxon>
        <taxon>Candidatus Korarchaeum</taxon>
    </lineage>
</organism>
<dbReference type="RefSeq" id="WP_012308903.1">
    <property type="nucleotide sequence ID" value="NZ_RCOR01000001.1"/>
</dbReference>
<dbReference type="GeneID" id="6093535"/>
<protein>
    <submittedName>
        <fullName evidence="1">Uncharacterized protein</fullName>
    </submittedName>
</protein>
<proteinExistence type="predicted"/>
<sequence length="282" mass="31882">MDPRIYDLDEIIEEFGIEIIETSQINITNVNNRNCRLLKTNLPYNVYILETPSLIRYASFPHICGEPLVGLLRDPGISSVISQFSLERFGRPIVYGKIGEMIVSYPGNPKGPGDIALISVFPDVRPGILHEIKEEVSSKGGRLRVLLVMGFLSIEDLRKIEEEASSEGIDAIFISFLLLGREASGELYAYGYDKGALRRGLVREVGCMIDLETLKKLIPEYPPSTNLILSEERISGSMSYLNSLLESILFLLEHPIFDSWQIENLLREAKSVKREMMRRMRG</sequence>
<dbReference type="AlphaFoldDB" id="A0A429GAR3"/>
<evidence type="ECO:0000313" key="1">
    <source>
        <dbReference type="EMBL" id="RSN70917.1"/>
    </source>
</evidence>
<dbReference type="Proteomes" id="UP000278149">
    <property type="component" value="Unassembled WGS sequence"/>
</dbReference>
<comment type="caution">
    <text evidence="1">The sequence shown here is derived from an EMBL/GenBank/DDBJ whole genome shotgun (WGS) entry which is preliminary data.</text>
</comment>
<evidence type="ECO:0000313" key="2">
    <source>
        <dbReference type="Proteomes" id="UP000278149"/>
    </source>
</evidence>
<name>A0A429GAR3_9CREN</name>
<dbReference type="EMBL" id="RCOR01000001">
    <property type="protein sequence ID" value="RSN70917.1"/>
    <property type="molecule type" value="Genomic_DNA"/>
</dbReference>
<accession>A0A429GAR3</accession>
<gene>
    <name evidence="1" type="ORF">D9Q81_00095</name>
</gene>